<dbReference type="RefSeq" id="WP_107581252.1">
    <property type="nucleotide sequence ID" value="NZ_JAERMS010000049.1"/>
</dbReference>
<accession>A0ABS3M803</accession>
<proteinExistence type="predicted"/>
<reference evidence="3 4" key="1">
    <citation type="submission" date="2021-01" db="EMBL/GenBank/DDBJ databases">
        <title>Prevotella A2931 sp. nov.</title>
        <authorList>
            <person name="Buhl M."/>
            <person name="Oberhettinger P."/>
        </authorList>
    </citation>
    <scope>NUCLEOTIDE SEQUENCE [LARGE SCALE GENOMIC DNA]</scope>
    <source>
        <strain evidence="3 4">A2931</strain>
    </source>
</reference>
<feature type="chain" id="PRO_5047015313" description="Lipoprotein" evidence="2">
    <location>
        <begin position="20"/>
        <end position="66"/>
    </location>
</feature>
<comment type="caution">
    <text evidence="3">The sequence shown here is derived from an EMBL/GenBank/DDBJ whole genome shotgun (WGS) entry which is preliminary data.</text>
</comment>
<feature type="signal peptide" evidence="2">
    <location>
        <begin position="1"/>
        <end position="19"/>
    </location>
</feature>
<dbReference type="PROSITE" id="PS51257">
    <property type="entry name" value="PROKAR_LIPOPROTEIN"/>
    <property type="match status" value="1"/>
</dbReference>
<evidence type="ECO:0000313" key="4">
    <source>
        <dbReference type="Proteomes" id="UP000664265"/>
    </source>
</evidence>
<feature type="region of interest" description="Disordered" evidence="1">
    <location>
        <begin position="32"/>
        <end position="51"/>
    </location>
</feature>
<keyword evidence="4" id="KW-1185">Reference proteome</keyword>
<dbReference type="Proteomes" id="UP000664265">
    <property type="component" value="Unassembled WGS sequence"/>
</dbReference>
<evidence type="ECO:0000313" key="3">
    <source>
        <dbReference type="EMBL" id="MBO1364305.1"/>
    </source>
</evidence>
<name>A0ABS3M803_9BACT</name>
<keyword evidence="2" id="KW-0732">Signal</keyword>
<gene>
    <name evidence="3" type="ORF">JHU38_11105</name>
</gene>
<organism evidence="3 4">
    <name type="scientific">Prevotella illustrans</name>
    <dbReference type="NCBI Taxonomy" id="2800387"/>
    <lineage>
        <taxon>Bacteria</taxon>
        <taxon>Pseudomonadati</taxon>
        <taxon>Bacteroidota</taxon>
        <taxon>Bacteroidia</taxon>
        <taxon>Bacteroidales</taxon>
        <taxon>Prevotellaceae</taxon>
        <taxon>Prevotella</taxon>
    </lineage>
</organism>
<evidence type="ECO:0000256" key="1">
    <source>
        <dbReference type="SAM" id="MobiDB-lite"/>
    </source>
</evidence>
<evidence type="ECO:0000256" key="2">
    <source>
        <dbReference type="SAM" id="SignalP"/>
    </source>
</evidence>
<protein>
    <recommendedName>
        <fullName evidence="5">Lipoprotein</fullName>
    </recommendedName>
</protein>
<dbReference type="EMBL" id="JAERMS010000049">
    <property type="protein sequence ID" value="MBO1364305.1"/>
    <property type="molecule type" value="Genomic_DNA"/>
</dbReference>
<evidence type="ECO:0008006" key="5">
    <source>
        <dbReference type="Google" id="ProtNLM"/>
    </source>
</evidence>
<sequence length="66" mass="7500">MKKISIICLIILAMAGLTSCQKTDELAPAKSSEALKYKMPEPTRLTDQDRQKLQDIEKEYNESVNK</sequence>